<dbReference type="KEGG" id="sals:SLNWT_4572"/>
<name>A0A0B5EQA5_STRA4</name>
<accession>A0A0B5EQA5</accession>
<dbReference type="Proteomes" id="UP000031523">
    <property type="component" value="Chromosome"/>
</dbReference>
<gene>
    <name evidence="1" type="ORF">SLNWT_4572</name>
</gene>
<protein>
    <submittedName>
        <fullName evidence="1">Uncharacterized protein</fullName>
    </submittedName>
</protein>
<proteinExistence type="predicted"/>
<dbReference type="EMBL" id="CP010519">
    <property type="protein sequence ID" value="AJE84948.1"/>
    <property type="molecule type" value="Genomic_DNA"/>
</dbReference>
<dbReference type="AlphaFoldDB" id="A0A0B5EQA5"/>
<evidence type="ECO:0000313" key="2">
    <source>
        <dbReference type="Proteomes" id="UP000031523"/>
    </source>
</evidence>
<reference evidence="1 2" key="1">
    <citation type="submission" date="2015-01" db="EMBL/GenBank/DDBJ databases">
        <title>Enhanced salinomycin production by adjusting the supply of polyketide extender units in Streptomyce albus DSM 41398.</title>
        <authorList>
            <person name="Lu C."/>
        </authorList>
    </citation>
    <scope>NUCLEOTIDE SEQUENCE [LARGE SCALE GENOMIC DNA]</scope>
    <source>
        <strain evidence="2">ATCC 21838 / DSM 41398 / FERM P-419 / JCM 4703 / NBRC 107858</strain>
    </source>
</reference>
<organism evidence="1 2">
    <name type="scientific">Streptomyces albus (strain ATCC 21838 / DSM 41398 / FERM P-419 / JCM 4703 / NBRC 107858)</name>
    <dbReference type="NCBI Taxonomy" id="1081613"/>
    <lineage>
        <taxon>Bacteria</taxon>
        <taxon>Bacillati</taxon>
        <taxon>Actinomycetota</taxon>
        <taxon>Actinomycetes</taxon>
        <taxon>Kitasatosporales</taxon>
        <taxon>Streptomycetaceae</taxon>
        <taxon>Streptomyces</taxon>
    </lineage>
</organism>
<keyword evidence="2" id="KW-1185">Reference proteome</keyword>
<evidence type="ECO:0000313" key="1">
    <source>
        <dbReference type="EMBL" id="AJE84948.1"/>
    </source>
</evidence>
<sequence>MSEMKGRELFGRCGLEVEEGHVPAMLPATRHAVGITFGGTDPAAVVPLTATDLSDRVDEAWLRLAREHDVVDGEGRFLIATPMDGP</sequence>